<organism evidence="1 2">
    <name type="scientific">Ruficoccus amylovorans</name>
    <dbReference type="NCBI Taxonomy" id="1804625"/>
    <lineage>
        <taxon>Bacteria</taxon>
        <taxon>Pseudomonadati</taxon>
        <taxon>Verrucomicrobiota</taxon>
        <taxon>Opitutia</taxon>
        <taxon>Puniceicoccales</taxon>
        <taxon>Cerasicoccaceae</taxon>
        <taxon>Ruficoccus</taxon>
    </lineage>
</organism>
<sequence>MINKNASKEGFALIIALTLMAFVLLLLMSLATLTRVDIATSEVSRATLEAKKNAELGLLTALGELQRLAGPDQRATANVALIDEDATNTRYWTGVWDSSSWDPQNPGQRVFLGWLVSGNPAAMANENAYDNLPASNMTIVGKDSARVENQVAVPLVEVDSGSGLSNGKYAYWISDESLKAKVNIDDPYRRESQSDTATEKARVFLPQTNALDMDTRLGGVTVWKSENWGSWDRVYNLETLPLLDSDFAAIADLHGSGASRQDYYDETFHHYTAEGYGLLVDTQHGGLRKNLTAAFQDDTVFSNTLEDERIIEPDDIDEAWRNGVDFTVPRWDILRDYALMPERETELQAQAPEFTERFGGFFADEEPRENDIAPLMTRFGLYYRATASENAGSGTIASTYNLTLVIYPRVTLWNPYNVPLTLSDGYEFQVYLKPFFNFTKNGASFFSGTLRDISDAGRDYFTFRLDGSALEPEDRVIQPGESRTFGMKDLVPADNLSKGGKGQIFVTLDPYLNDNAGIEYVAADATENLQEGDWIGLNWNTHSSYSKGNTTKSASVQFSKRNSSGTYLIQQVSGFGLDKPDGNGYSEDVPIALDTDGDGDIDEGLVIGALDMGGYDIRLKHAGEEDDQGVPVVAAFNPRAYYHGILSADYADEEPPNWAVDATDTEPLYQDFESTPNGNLLKGRWGTSIEAAGQSNVILFDLPRAFPQSLAEFRNANLSYRANLPALALGNSWANPHLSVAYAAGISGGETQMDLSWLLNTALFDRYFLSSLPDDTTEDTVMSLPNSRLNINGGSAALTDIDSYDNAAQYLTIDGAFNVNTTSTKAWAALLGSLTDSNVQVYNLDSGTVASPDMSRAVFRFTRPLTGTNEAEWYQGHWELTEQQVRELADAIVAQVRARGPFMNLADFVNRRLVTGALGKVGALQAAIDATTINDTFESDYGLEDANLLPGTSTFADGEIKQGAGITGDLTQADILSAIGPVITTRGDTFKVVVYGEGPGSVVGQSGAGIYLQAIVQRTAEYVDASNAPTVEPDDTALTQENKDFGRRFKIVSLEWFHENPL</sequence>
<dbReference type="AlphaFoldDB" id="A0A842HM45"/>
<proteinExistence type="predicted"/>
<accession>A0A842HM45</accession>
<gene>
    <name evidence="1" type="ORF">H5P28_18030</name>
</gene>
<reference evidence="1 2" key="1">
    <citation type="submission" date="2020-07" db="EMBL/GenBank/DDBJ databases">
        <authorList>
            <person name="Feng X."/>
        </authorList>
    </citation>
    <scope>NUCLEOTIDE SEQUENCE [LARGE SCALE GENOMIC DNA]</scope>
    <source>
        <strain evidence="1 2">JCM31066</strain>
    </source>
</reference>
<dbReference type="Proteomes" id="UP000546464">
    <property type="component" value="Unassembled WGS sequence"/>
</dbReference>
<dbReference type="EMBL" id="JACHVB010000063">
    <property type="protein sequence ID" value="MBC2596171.1"/>
    <property type="molecule type" value="Genomic_DNA"/>
</dbReference>
<keyword evidence="2" id="KW-1185">Reference proteome</keyword>
<protein>
    <submittedName>
        <fullName evidence="1">Uncharacterized protein</fullName>
    </submittedName>
</protein>
<name>A0A842HM45_9BACT</name>
<comment type="caution">
    <text evidence="1">The sequence shown here is derived from an EMBL/GenBank/DDBJ whole genome shotgun (WGS) entry which is preliminary data.</text>
</comment>
<evidence type="ECO:0000313" key="1">
    <source>
        <dbReference type="EMBL" id="MBC2596171.1"/>
    </source>
</evidence>
<dbReference type="RefSeq" id="WP_185677089.1">
    <property type="nucleotide sequence ID" value="NZ_JACHVB010000063.1"/>
</dbReference>
<evidence type="ECO:0000313" key="2">
    <source>
        <dbReference type="Proteomes" id="UP000546464"/>
    </source>
</evidence>